<comment type="caution">
    <text evidence="1">The sequence shown here is derived from an EMBL/GenBank/DDBJ whole genome shotgun (WGS) entry which is preliminary data.</text>
</comment>
<dbReference type="Gene3D" id="3.40.50.1240">
    <property type="entry name" value="Phosphoglycerate mutase-like"/>
    <property type="match status" value="1"/>
</dbReference>
<dbReference type="InterPro" id="IPR013078">
    <property type="entry name" value="His_Pase_superF_clade-1"/>
</dbReference>
<dbReference type="InterPro" id="IPR029033">
    <property type="entry name" value="His_PPase_superfam"/>
</dbReference>
<sequence>MFAVYLTHPQVLIDPAIPVPQWGLSDLGRERTIKTSQNPWLRHIRRVVSSDEVKAVETASILAEATGCAVEIAEHIGENDRSATGFLPPPEFEKAADWFFAHPQESFKGWERAVDAQARIVSAVETVLADHDPKIPILFVGHGGVGTLLKCHLAGRAIGRDADQPPGAGGNLYMFDLSTRRLACDWQKMELWSGPA</sequence>
<keyword evidence="2" id="KW-1185">Reference proteome</keyword>
<reference evidence="1 2" key="1">
    <citation type="submission" date="2024-06" db="EMBL/GenBank/DDBJ databases">
        <title>Genomic Encyclopedia of Type Strains, Phase IV (KMG-IV): sequencing the most valuable type-strain genomes for metagenomic binning, comparative biology and taxonomic classification.</title>
        <authorList>
            <person name="Goeker M."/>
        </authorList>
    </citation>
    <scope>NUCLEOTIDE SEQUENCE [LARGE SCALE GENOMIC DNA]</scope>
    <source>
        <strain evidence="1 2">DSM 29780</strain>
    </source>
</reference>
<dbReference type="SUPFAM" id="SSF53254">
    <property type="entry name" value="Phosphoglycerate mutase-like"/>
    <property type="match status" value="1"/>
</dbReference>
<proteinExistence type="predicted"/>
<name>A0ABV2IY43_9HYPH</name>
<organism evidence="1 2">
    <name type="scientific">Rhizobium aquaticum</name>
    <dbReference type="NCBI Taxonomy" id="1549636"/>
    <lineage>
        <taxon>Bacteria</taxon>
        <taxon>Pseudomonadati</taxon>
        <taxon>Pseudomonadota</taxon>
        <taxon>Alphaproteobacteria</taxon>
        <taxon>Hyphomicrobiales</taxon>
        <taxon>Rhizobiaceae</taxon>
        <taxon>Rhizobium/Agrobacterium group</taxon>
        <taxon>Rhizobium</taxon>
    </lineage>
</organism>
<dbReference type="RefSeq" id="WP_354555962.1">
    <property type="nucleotide sequence ID" value="NZ_JBEPMB010000002.1"/>
</dbReference>
<protein>
    <submittedName>
        <fullName evidence="1">Broad specificity phosphatase PhoE</fullName>
    </submittedName>
</protein>
<gene>
    <name evidence="1" type="ORF">ABID16_001751</name>
</gene>
<evidence type="ECO:0000313" key="2">
    <source>
        <dbReference type="Proteomes" id="UP001549047"/>
    </source>
</evidence>
<dbReference type="EMBL" id="JBEPMB010000002">
    <property type="protein sequence ID" value="MET3613422.1"/>
    <property type="molecule type" value="Genomic_DNA"/>
</dbReference>
<dbReference type="Pfam" id="PF00300">
    <property type="entry name" value="His_Phos_1"/>
    <property type="match status" value="1"/>
</dbReference>
<dbReference type="Proteomes" id="UP001549047">
    <property type="component" value="Unassembled WGS sequence"/>
</dbReference>
<evidence type="ECO:0000313" key="1">
    <source>
        <dbReference type="EMBL" id="MET3613422.1"/>
    </source>
</evidence>
<dbReference type="CDD" id="cd07040">
    <property type="entry name" value="HP"/>
    <property type="match status" value="1"/>
</dbReference>
<accession>A0ABV2IY43</accession>